<dbReference type="InterPro" id="IPR053850">
    <property type="entry name" value="Glyco_hydro_123_N_2"/>
</dbReference>
<keyword evidence="4" id="KW-1185">Reference proteome</keyword>
<proteinExistence type="predicted"/>
<evidence type="ECO:0000313" key="4">
    <source>
        <dbReference type="Proteomes" id="UP000260862"/>
    </source>
</evidence>
<reference evidence="3 4" key="1">
    <citation type="submission" date="2018-08" db="EMBL/GenBank/DDBJ databases">
        <title>A genome reference for cultivated species of the human gut microbiota.</title>
        <authorList>
            <person name="Zou Y."/>
            <person name="Xue W."/>
            <person name="Luo G."/>
        </authorList>
    </citation>
    <scope>NUCLEOTIDE SEQUENCE [LARGE SCALE GENOMIC DNA]</scope>
    <source>
        <strain evidence="3 4">TF10-3AC</strain>
    </source>
</reference>
<dbReference type="EMBL" id="QSQT01000002">
    <property type="protein sequence ID" value="RGK58030.1"/>
    <property type="molecule type" value="Genomic_DNA"/>
</dbReference>
<dbReference type="Pfam" id="PF13320">
    <property type="entry name" value="GH123_cat"/>
    <property type="match status" value="1"/>
</dbReference>
<comment type="caution">
    <text evidence="3">The sequence shown here is derived from an EMBL/GenBank/DDBJ whole genome shotgun (WGS) entry which is preliminary data.</text>
</comment>
<dbReference type="SUPFAM" id="SSF51445">
    <property type="entry name" value="(Trans)glycosidases"/>
    <property type="match status" value="1"/>
</dbReference>
<evidence type="ECO:0000259" key="2">
    <source>
        <dbReference type="Pfam" id="PF22680"/>
    </source>
</evidence>
<dbReference type="Pfam" id="PF22680">
    <property type="entry name" value="Glyco_hydro_123_N_2"/>
    <property type="match status" value="1"/>
</dbReference>
<sequence length="598" mass="70693">MRWWFLTAISDLYLYIMNNMRFIFLCCVVLNSFLLFGQDDYNELSDSKYVDLEVWRKQKDDLCISWGDANKHYSSQNVPDVPICLKHKLKGWKGEKLNALFLIWSKLRDCNVSVEITDLHQKNGGIISKENLSVGFVRYVMTDEFVREGKTSCGFRYDKTEWDSSLVADVIDIKKDFLLRKMHVTPVWVSINVPRDITAGKYYGEIIVNLDGKEYKRLKLQTQIVDRELPVVSQWKFHLDLWQNPYAVARYYNVSVWTEKHFEVMRPIMKALAEAGQKVITASIMHKPWNGQTYDYFESMVTWKRTLDGEWTFGFDIFDKWVNFMMSLGIDKQINCYSMVPWNYSFKYFDERTNSMEYIKTKPGDKEYNDMWIAFLTQFSSHLKEKGWFSKTCIAMDERPLPIMKTVLDLIRKADKEFKVALAGLYYEEIEPELYDYCISTDQVLPKNVIEKRKKQHLVTTYYTYCADCKPNTFTFSDPAEAAWIPLYSIKLGLCGYLRWAYNSWGEDPLRDSRFRQWPAGDTYLVYPGFRSSVRFEKMIEGIQQYEKLQKLREDFKRNKHLIRKVEQCINAFNIQDLAKEGTASSDIKRVISLLNEQ</sequence>
<evidence type="ECO:0000259" key="1">
    <source>
        <dbReference type="Pfam" id="PF13320"/>
    </source>
</evidence>
<dbReference type="Proteomes" id="UP000260862">
    <property type="component" value="Unassembled WGS sequence"/>
</dbReference>
<gene>
    <name evidence="3" type="ORF">DXD04_01890</name>
</gene>
<organism evidence="3 4">
    <name type="scientific">Phocaeicola plebeius</name>
    <dbReference type="NCBI Taxonomy" id="310297"/>
    <lineage>
        <taxon>Bacteria</taxon>
        <taxon>Pseudomonadati</taxon>
        <taxon>Bacteroidota</taxon>
        <taxon>Bacteroidia</taxon>
        <taxon>Bacteroidales</taxon>
        <taxon>Bacteroidaceae</taxon>
        <taxon>Phocaeicola</taxon>
    </lineage>
</organism>
<protein>
    <submittedName>
        <fullName evidence="3">DUF4091 domain-containing protein</fullName>
    </submittedName>
</protein>
<dbReference type="InterPro" id="IPR017853">
    <property type="entry name" value="GH"/>
</dbReference>
<dbReference type="InterPro" id="IPR025150">
    <property type="entry name" value="GH123_cat"/>
</dbReference>
<name>A0A3E4N6X8_9BACT</name>
<feature type="domain" description="Glycoside hydrolase 123 catalytic" evidence="1">
    <location>
        <begin position="242"/>
        <end position="551"/>
    </location>
</feature>
<dbReference type="AlphaFoldDB" id="A0A3E4N6X8"/>
<accession>A0A3E4N6X8</accession>
<evidence type="ECO:0000313" key="3">
    <source>
        <dbReference type="EMBL" id="RGK58030.1"/>
    </source>
</evidence>
<feature type="domain" description="Glycoside hydrolase 123 N-terminal" evidence="2">
    <location>
        <begin position="66"/>
        <end position="208"/>
    </location>
</feature>